<comment type="caution">
    <text evidence="1">The sequence shown here is derived from an EMBL/GenBank/DDBJ whole genome shotgun (WGS) entry which is preliminary data.</text>
</comment>
<sequence>MYIWGKRFKLRTDHKPLVKVLTPGGAEKVTSRLIRLAARSQEYNYTVEYIPGWRNVQADCLSRLSQDWEMLDEEYGSIQACEDLVASVGDVVQWSSGALSKEEWCQAMACDEEMREVINMIVSGRRRESTLPKNL</sequence>
<evidence type="ECO:0000313" key="2">
    <source>
        <dbReference type="Proteomes" id="UP001066276"/>
    </source>
</evidence>
<feature type="non-terminal residue" evidence="1">
    <location>
        <position position="1"/>
    </location>
</feature>
<feature type="non-terminal residue" evidence="1">
    <location>
        <position position="135"/>
    </location>
</feature>
<organism evidence="1 2">
    <name type="scientific">Pleurodeles waltl</name>
    <name type="common">Iberian ribbed newt</name>
    <dbReference type="NCBI Taxonomy" id="8319"/>
    <lineage>
        <taxon>Eukaryota</taxon>
        <taxon>Metazoa</taxon>
        <taxon>Chordata</taxon>
        <taxon>Craniata</taxon>
        <taxon>Vertebrata</taxon>
        <taxon>Euteleostomi</taxon>
        <taxon>Amphibia</taxon>
        <taxon>Batrachia</taxon>
        <taxon>Caudata</taxon>
        <taxon>Salamandroidea</taxon>
        <taxon>Salamandridae</taxon>
        <taxon>Pleurodelinae</taxon>
        <taxon>Pleurodeles</taxon>
    </lineage>
</organism>
<dbReference type="PANTHER" id="PTHR37984">
    <property type="entry name" value="PROTEIN CBG26694"/>
    <property type="match status" value="1"/>
</dbReference>
<dbReference type="AlphaFoldDB" id="A0AAV7U1V5"/>
<evidence type="ECO:0000313" key="1">
    <source>
        <dbReference type="EMBL" id="KAJ1182369.1"/>
    </source>
</evidence>
<dbReference type="Proteomes" id="UP001066276">
    <property type="component" value="Chromosome 3_2"/>
</dbReference>
<evidence type="ECO:0008006" key="3">
    <source>
        <dbReference type="Google" id="ProtNLM"/>
    </source>
</evidence>
<protein>
    <recommendedName>
        <fullName evidence="3">Reverse transcriptase RNase H-like domain-containing protein</fullName>
    </recommendedName>
</protein>
<dbReference type="PANTHER" id="PTHR37984:SF15">
    <property type="entry name" value="INTEGRASE CATALYTIC DOMAIN-CONTAINING PROTEIN"/>
    <property type="match status" value="1"/>
</dbReference>
<dbReference type="InterPro" id="IPR050951">
    <property type="entry name" value="Retrovirus_Pol_polyprotein"/>
</dbReference>
<accession>A0AAV7U1V5</accession>
<name>A0AAV7U1V5_PLEWA</name>
<proteinExistence type="predicted"/>
<keyword evidence="2" id="KW-1185">Reference proteome</keyword>
<gene>
    <name evidence="1" type="ORF">NDU88_007561</name>
</gene>
<reference evidence="1" key="1">
    <citation type="journal article" date="2022" name="bioRxiv">
        <title>Sequencing and chromosome-scale assembly of the giantPleurodeles waltlgenome.</title>
        <authorList>
            <person name="Brown T."/>
            <person name="Elewa A."/>
            <person name="Iarovenko S."/>
            <person name="Subramanian E."/>
            <person name="Araus A.J."/>
            <person name="Petzold A."/>
            <person name="Susuki M."/>
            <person name="Suzuki K.-i.T."/>
            <person name="Hayashi T."/>
            <person name="Toyoda A."/>
            <person name="Oliveira C."/>
            <person name="Osipova E."/>
            <person name="Leigh N.D."/>
            <person name="Simon A."/>
            <person name="Yun M.H."/>
        </authorList>
    </citation>
    <scope>NUCLEOTIDE SEQUENCE</scope>
    <source>
        <strain evidence="1">20211129_DDA</strain>
        <tissue evidence="1">Liver</tissue>
    </source>
</reference>
<dbReference type="EMBL" id="JANPWB010000006">
    <property type="protein sequence ID" value="KAJ1182369.1"/>
    <property type="molecule type" value="Genomic_DNA"/>
</dbReference>